<evidence type="ECO:0000313" key="3">
    <source>
        <dbReference type="Proteomes" id="UP001275315"/>
    </source>
</evidence>
<accession>A0ABU5CSU5</accession>
<evidence type="ECO:0000256" key="1">
    <source>
        <dbReference type="SAM" id="MobiDB-lite"/>
    </source>
</evidence>
<evidence type="ECO:0008006" key="4">
    <source>
        <dbReference type="Google" id="ProtNLM"/>
    </source>
</evidence>
<dbReference type="Gene3D" id="2.30.30.40">
    <property type="entry name" value="SH3 Domains"/>
    <property type="match status" value="1"/>
</dbReference>
<evidence type="ECO:0000313" key="2">
    <source>
        <dbReference type="EMBL" id="MDY0409440.1"/>
    </source>
</evidence>
<keyword evidence="3" id="KW-1185">Reference proteome</keyword>
<protein>
    <recommendedName>
        <fullName evidence="4">SH3b domain-containing protein</fullName>
    </recommendedName>
</protein>
<feature type="region of interest" description="Disordered" evidence="1">
    <location>
        <begin position="1"/>
        <end position="22"/>
    </location>
</feature>
<dbReference type="RefSeq" id="WP_320380231.1">
    <property type="nucleotide sequence ID" value="NZ_JAWDIQ010000002.1"/>
</dbReference>
<dbReference type="Proteomes" id="UP001275315">
    <property type="component" value="Unassembled WGS sequence"/>
</dbReference>
<sequence length="61" mass="6780">MRGIGLNSSTHVYKSTSTSSGVLKSYKKGTILKFKTFSNAWYEATVFVNGKQHTGYIAKKM</sequence>
<name>A0ABU5CSU5_9BACI</name>
<organism evidence="2 3">
    <name type="scientific">Paracerasibacillus soli</name>
    <dbReference type="NCBI Taxonomy" id="480284"/>
    <lineage>
        <taxon>Bacteria</taxon>
        <taxon>Bacillati</taxon>
        <taxon>Bacillota</taxon>
        <taxon>Bacilli</taxon>
        <taxon>Bacillales</taxon>
        <taxon>Bacillaceae</taxon>
        <taxon>Paracerasibacillus</taxon>
    </lineage>
</organism>
<reference evidence="2 3" key="1">
    <citation type="submission" date="2023-10" db="EMBL/GenBank/DDBJ databases">
        <title>Virgibacillus soli CC-YMP-6 genome.</title>
        <authorList>
            <person name="Miliotis G."/>
            <person name="Sengupta P."/>
            <person name="Hameed A."/>
            <person name="Chuvochina M."/>
            <person name="Mcdonagh F."/>
            <person name="Simpson A.C."/>
            <person name="Singh N.K."/>
            <person name="Rekha P.D."/>
            <person name="Raman K."/>
            <person name="Hugenholtz P."/>
            <person name="Venkateswaran K."/>
        </authorList>
    </citation>
    <scope>NUCLEOTIDE SEQUENCE [LARGE SCALE GENOMIC DNA]</scope>
    <source>
        <strain evidence="2 3">CC-YMP-6</strain>
    </source>
</reference>
<proteinExistence type="predicted"/>
<gene>
    <name evidence="2" type="ORF">RWD45_13715</name>
</gene>
<dbReference type="EMBL" id="JAWDIQ010000002">
    <property type="protein sequence ID" value="MDY0409440.1"/>
    <property type="molecule type" value="Genomic_DNA"/>
</dbReference>
<comment type="caution">
    <text evidence="2">The sequence shown here is derived from an EMBL/GenBank/DDBJ whole genome shotgun (WGS) entry which is preliminary data.</text>
</comment>